<comment type="caution">
    <text evidence="1">The sequence shown here is derived from an EMBL/GenBank/DDBJ whole genome shotgun (WGS) entry which is preliminary data.</text>
</comment>
<dbReference type="Proteomes" id="UP001631969">
    <property type="component" value="Unassembled WGS sequence"/>
</dbReference>
<sequence>MPKLPLDEWIETLVAFLDDHVSGLFAIISGLIKGIVTGISYLLHLTPALVLIALVVVLAYYLGKWAFAVFALLGLLLIYNLGYWDHTMDTLALVLTSALLSIISGIPLGIWCAQNKRVRRILTPVLDFMQTMPAFVYLIPAVTFFGLGVVPGVIASVIFAVPPTIRLTELGIRQVAPELVEAANAFGSSPSQVLVKLQLPMALPSIMAGVNQTIMLALSMVVISSMIGAQGIGADVYRAVTQVKTGQGFEAGLAIVVLAILLDRMTQYLMKRKKRPSHEKSA</sequence>
<proteinExistence type="predicted"/>
<dbReference type="EMBL" id="JBJURJ010000004">
    <property type="protein sequence ID" value="MFM9328268.1"/>
    <property type="molecule type" value="Genomic_DNA"/>
</dbReference>
<keyword evidence="2" id="KW-1185">Reference proteome</keyword>
<evidence type="ECO:0000313" key="2">
    <source>
        <dbReference type="Proteomes" id="UP001631969"/>
    </source>
</evidence>
<name>A0ACC7NUD7_9BACL</name>
<evidence type="ECO:0000313" key="1">
    <source>
        <dbReference type="EMBL" id="MFM9328268.1"/>
    </source>
</evidence>
<accession>A0ACC7NUD7</accession>
<gene>
    <name evidence="1" type="ORF">ACI1P1_08220</name>
</gene>
<protein>
    <submittedName>
        <fullName evidence="1">ABC transporter permease</fullName>
    </submittedName>
</protein>
<organism evidence="1 2">
    <name type="scientific">Paenibacillus mesotrionivorans</name>
    <dbReference type="NCBI Taxonomy" id="3160968"/>
    <lineage>
        <taxon>Bacteria</taxon>
        <taxon>Bacillati</taxon>
        <taxon>Bacillota</taxon>
        <taxon>Bacilli</taxon>
        <taxon>Bacillales</taxon>
        <taxon>Paenibacillaceae</taxon>
        <taxon>Paenibacillus</taxon>
    </lineage>
</organism>
<reference evidence="1" key="1">
    <citation type="submission" date="2024-12" db="EMBL/GenBank/DDBJ databases">
        <authorList>
            <person name="Wu N."/>
        </authorList>
    </citation>
    <scope>NUCLEOTIDE SEQUENCE</scope>
    <source>
        <strain evidence="1">P15</strain>
    </source>
</reference>